<accession>A0A378WIK5</accession>
<evidence type="ECO:0000313" key="1">
    <source>
        <dbReference type="EMBL" id="SUA36717.1"/>
    </source>
</evidence>
<organism evidence="1 2">
    <name type="scientific">Neisseria zoodegmatis</name>
    <dbReference type="NCBI Taxonomy" id="326523"/>
    <lineage>
        <taxon>Bacteria</taxon>
        <taxon>Pseudomonadati</taxon>
        <taxon>Pseudomonadota</taxon>
        <taxon>Betaproteobacteria</taxon>
        <taxon>Neisseriales</taxon>
        <taxon>Neisseriaceae</taxon>
        <taxon>Neisseria</taxon>
    </lineage>
</organism>
<sequence length="158" mass="17229">MFRPSETACGALSEREGVYKEQWPSLLDNRLCLQGLCRLLCKSVPAVFLIASACICTGKRRRKGVNSVSAMPVVSLWFLCCAKHEKSEPSSSLLSGGCTAEGCAHVCSGASYAGSEGLPEKVKLNYVFTCPAWRQVKEMLCGVLFSIKFRFTISFQTA</sequence>
<name>A0A378WIK5_9NEIS</name>
<protein>
    <submittedName>
        <fullName evidence="1">Uncharacterized protein</fullName>
    </submittedName>
</protein>
<dbReference type="AlphaFoldDB" id="A0A378WIK5"/>
<gene>
    <name evidence="1" type="ORF">NCTC12229_01145</name>
</gene>
<proteinExistence type="predicted"/>
<dbReference type="Proteomes" id="UP000254055">
    <property type="component" value="Unassembled WGS sequence"/>
</dbReference>
<reference evidence="1 2" key="1">
    <citation type="submission" date="2018-06" db="EMBL/GenBank/DDBJ databases">
        <authorList>
            <consortium name="Pathogen Informatics"/>
            <person name="Doyle S."/>
        </authorList>
    </citation>
    <scope>NUCLEOTIDE SEQUENCE [LARGE SCALE GENOMIC DNA]</scope>
    <source>
        <strain evidence="1 2">NCTC12229</strain>
    </source>
</reference>
<dbReference type="EMBL" id="UGRS01000001">
    <property type="protein sequence ID" value="SUA36717.1"/>
    <property type="molecule type" value="Genomic_DNA"/>
</dbReference>
<evidence type="ECO:0000313" key="2">
    <source>
        <dbReference type="Proteomes" id="UP000254055"/>
    </source>
</evidence>